<dbReference type="PROSITE" id="PS50939">
    <property type="entry name" value="CYTOCHROME_B561"/>
    <property type="match status" value="1"/>
</dbReference>
<keyword evidence="9" id="KW-0408">Iron</keyword>
<evidence type="ECO:0000256" key="11">
    <source>
        <dbReference type="ARBA" id="ARBA00024225"/>
    </source>
</evidence>
<evidence type="ECO:0000313" key="15">
    <source>
        <dbReference type="Proteomes" id="UP000037069"/>
    </source>
</evidence>
<reference evidence="14 15" key="1">
    <citation type="journal article" date="2015" name="Nat. Commun.">
        <title>Lucilia cuprina genome unlocks parasitic fly biology to underpin future interventions.</title>
        <authorList>
            <person name="Anstead C.A."/>
            <person name="Korhonen P.K."/>
            <person name="Young N.D."/>
            <person name="Hall R.S."/>
            <person name="Jex A.R."/>
            <person name="Murali S.C."/>
            <person name="Hughes D.S."/>
            <person name="Lee S.F."/>
            <person name="Perry T."/>
            <person name="Stroehlein A.J."/>
            <person name="Ansell B.R."/>
            <person name="Breugelmans B."/>
            <person name="Hofmann A."/>
            <person name="Qu J."/>
            <person name="Dugan S."/>
            <person name="Lee S.L."/>
            <person name="Chao H."/>
            <person name="Dinh H."/>
            <person name="Han Y."/>
            <person name="Doddapaneni H.V."/>
            <person name="Worley K.C."/>
            <person name="Muzny D.M."/>
            <person name="Ioannidis P."/>
            <person name="Waterhouse R.M."/>
            <person name="Zdobnov E.M."/>
            <person name="James P.J."/>
            <person name="Bagnall N.H."/>
            <person name="Kotze A.C."/>
            <person name="Gibbs R.A."/>
            <person name="Richards S."/>
            <person name="Batterham P."/>
            <person name="Gasser R.B."/>
        </authorList>
    </citation>
    <scope>NUCLEOTIDE SEQUENCE [LARGE SCALE GENOMIC DNA]</scope>
    <source>
        <strain evidence="14 15">LS</strain>
        <tissue evidence="14">Full body</tissue>
    </source>
</reference>
<keyword evidence="10 12" id="KW-0472">Membrane</keyword>
<feature type="transmembrane region" description="Helical" evidence="12">
    <location>
        <begin position="219"/>
        <end position="241"/>
    </location>
</feature>
<keyword evidence="5 12" id="KW-0812">Transmembrane</keyword>
<evidence type="ECO:0000256" key="10">
    <source>
        <dbReference type="ARBA" id="ARBA00023136"/>
    </source>
</evidence>
<dbReference type="GO" id="GO:0046872">
    <property type="term" value="F:metal ion binding"/>
    <property type="evidence" value="ECO:0007669"/>
    <property type="project" value="UniProtKB-KW"/>
</dbReference>
<evidence type="ECO:0000256" key="1">
    <source>
        <dbReference type="ARBA" id="ARBA00001970"/>
    </source>
</evidence>
<feature type="transmembrane region" description="Helical" evidence="12">
    <location>
        <begin position="37"/>
        <end position="57"/>
    </location>
</feature>
<keyword evidence="3" id="KW-0813">Transport</keyword>
<evidence type="ECO:0000256" key="5">
    <source>
        <dbReference type="ARBA" id="ARBA00022692"/>
    </source>
</evidence>
<dbReference type="Proteomes" id="UP000037069">
    <property type="component" value="Unassembled WGS sequence"/>
</dbReference>
<evidence type="ECO:0000256" key="6">
    <source>
        <dbReference type="ARBA" id="ARBA00022723"/>
    </source>
</evidence>
<comment type="subcellular location">
    <subcellularLocation>
        <location evidence="2">Membrane</location>
        <topology evidence="2">Multi-pass membrane protein</topology>
    </subcellularLocation>
</comment>
<dbReference type="Gene3D" id="1.20.120.1770">
    <property type="match status" value="1"/>
</dbReference>
<feature type="transmembrane region" description="Helical" evidence="12">
    <location>
        <begin position="69"/>
        <end position="89"/>
    </location>
</feature>
<evidence type="ECO:0000259" key="13">
    <source>
        <dbReference type="PROSITE" id="PS50939"/>
    </source>
</evidence>
<dbReference type="OrthoDB" id="432881at2759"/>
<dbReference type="PANTHER" id="PTHR15422:SF43">
    <property type="entry name" value="ASCORBATE FERRIREDUCTASE (TRANSMEMBRANE)"/>
    <property type="match status" value="1"/>
</dbReference>
<dbReference type="GO" id="GO:0140571">
    <property type="term" value="F:transmembrane ascorbate ferrireductase activity"/>
    <property type="evidence" value="ECO:0007669"/>
    <property type="project" value="UniProtKB-EC"/>
</dbReference>
<comment type="cofactor">
    <cofactor evidence="1">
        <name>heme b</name>
        <dbReference type="ChEBI" id="CHEBI:60344"/>
    </cofactor>
</comment>
<dbReference type="EMBL" id="JRES01001455">
    <property type="protein sequence ID" value="KNC22759.1"/>
    <property type="molecule type" value="Genomic_DNA"/>
</dbReference>
<keyword evidence="6" id="KW-0479">Metal-binding</keyword>
<evidence type="ECO:0000256" key="12">
    <source>
        <dbReference type="SAM" id="Phobius"/>
    </source>
</evidence>
<dbReference type="PANTHER" id="PTHR15422">
    <property type="entry name" value="OS05G0565100 PROTEIN"/>
    <property type="match status" value="1"/>
</dbReference>
<dbReference type="EC" id="7.2.1.3" evidence="11"/>
<keyword evidence="4" id="KW-0349">Heme</keyword>
<proteinExistence type="predicted"/>
<evidence type="ECO:0000256" key="3">
    <source>
        <dbReference type="ARBA" id="ARBA00022448"/>
    </source>
</evidence>
<evidence type="ECO:0000256" key="2">
    <source>
        <dbReference type="ARBA" id="ARBA00004141"/>
    </source>
</evidence>
<dbReference type="Pfam" id="PF03188">
    <property type="entry name" value="Cytochrom_B561"/>
    <property type="match status" value="1"/>
</dbReference>
<feature type="domain" description="Cytochrome b561" evidence="13">
    <location>
        <begin position="41"/>
        <end position="240"/>
    </location>
</feature>
<evidence type="ECO:0000313" key="14">
    <source>
        <dbReference type="EMBL" id="KNC22759.1"/>
    </source>
</evidence>
<organism evidence="14 15">
    <name type="scientific">Lucilia cuprina</name>
    <name type="common">Green bottle fly</name>
    <name type="synonym">Australian sheep blowfly</name>
    <dbReference type="NCBI Taxonomy" id="7375"/>
    <lineage>
        <taxon>Eukaryota</taxon>
        <taxon>Metazoa</taxon>
        <taxon>Ecdysozoa</taxon>
        <taxon>Arthropoda</taxon>
        <taxon>Hexapoda</taxon>
        <taxon>Insecta</taxon>
        <taxon>Pterygota</taxon>
        <taxon>Neoptera</taxon>
        <taxon>Endopterygota</taxon>
        <taxon>Diptera</taxon>
        <taxon>Brachycera</taxon>
        <taxon>Muscomorpha</taxon>
        <taxon>Oestroidea</taxon>
        <taxon>Calliphoridae</taxon>
        <taxon>Luciliinae</taxon>
        <taxon>Lucilia</taxon>
    </lineage>
</organism>
<evidence type="ECO:0000256" key="8">
    <source>
        <dbReference type="ARBA" id="ARBA00022989"/>
    </source>
</evidence>
<keyword evidence="8 12" id="KW-1133">Transmembrane helix</keyword>
<dbReference type="SMART" id="SM00665">
    <property type="entry name" value="B561"/>
    <property type="match status" value="1"/>
</dbReference>
<dbReference type="InterPro" id="IPR006593">
    <property type="entry name" value="Cyt_b561/ferric_Rdtase_TM"/>
</dbReference>
<dbReference type="InterPro" id="IPR045150">
    <property type="entry name" value="CYB561D1/2"/>
</dbReference>
<keyword evidence="7" id="KW-0249">Electron transport</keyword>
<evidence type="ECO:0000256" key="9">
    <source>
        <dbReference type="ARBA" id="ARBA00023004"/>
    </source>
</evidence>
<dbReference type="STRING" id="7375.A0A0L0BU68"/>
<dbReference type="AlphaFoldDB" id="A0A0L0BU68"/>
<dbReference type="GO" id="GO:0140575">
    <property type="term" value="F:transmembrane monodehydroascorbate reductase activity"/>
    <property type="evidence" value="ECO:0007669"/>
    <property type="project" value="InterPro"/>
</dbReference>
<dbReference type="OMA" id="TRTHWIL"/>
<feature type="transmembrane region" description="Helical" evidence="12">
    <location>
        <begin position="110"/>
        <end position="127"/>
    </location>
</feature>
<evidence type="ECO:0000256" key="4">
    <source>
        <dbReference type="ARBA" id="ARBA00022617"/>
    </source>
</evidence>
<feature type="transmembrane region" description="Helical" evidence="12">
    <location>
        <begin position="139"/>
        <end position="162"/>
    </location>
</feature>
<keyword evidence="15" id="KW-1185">Reference proteome</keyword>
<gene>
    <name evidence="14" type="ORF">FF38_04122</name>
</gene>
<protein>
    <recommendedName>
        <fullName evidence="11">ascorbate ferrireductase (transmembrane)</fullName>
        <ecNumber evidence="11">7.2.1.3</ecNumber>
    </recommendedName>
</protein>
<name>A0A0L0BU68_LUCCU</name>
<dbReference type="GO" id="GO:0016020">
    <property type="term" value="C:membrane"/>
    <property type="evidence" value="ECO:0007669"/>
    <property type="project" value="UniProtKB-SubCell"/>
</dbReference>
<accession>A0A0L0BU68</accession>
<comment type="caution">
    <text evidence="14">The sequence shown here is derived from an EMBL/GenBank/DDBJ whole genome shotgun (WGS) entry which is preliminary data.</text>
</comment>
<feature type="transmembrane region" description="Helical" evidence="12">
    <location>
        <begin position="182"/>
        <end position="199"/>
    </location>
</feature>
<sequence length="249" mass="28618">MRQTGKIIINKVEKSKTKVKNVQTNSVKSKTPSYCQIIEFILVSINRLLIGFVTIYMSWMCLRLKYEDIPFHAVLCTLGFVCLMSEGLLSHYRGNAWTLLCFRTEKTRTHWILQLTGSIIGLIGIGIKCYIEEVHFHTVHGLVGLATAALLTLSLLTGLSALYATEMKHYMQPLCNKAFHNIWGLLTFTLSMISMYTAYETEIFFQHSLDAVNYKDFKWLIQSCIIIIWLLTCYGPLWCLIYSKLCRTC</sequence>
<evidence type="ECO:0000256" key="7">
    <source>
        <dbReference type="ARBA" id="ARBA00022982"/>
    </source>
</evidence>